<reference evidence="11 12" key="1">
    <citation type="journal article" date="2010" name="Nat. Biotechnol.">
        <title>Genome sequence of the model mushroom Schizophyllum commune.</title>
        <authorList>
            <person name="Ohm R.A."/>
            <person name="de Jong J.F."/>
            <person name="Lugones L.G."/>
            <person name="Aerts A."/>
            <person name="Kothe E."/>
            <person name="Stajich J.E."/>
            <person name="de Vries R.P."/>
            <person name="Record E."/>
            <person name="Levasseur A."/>
            <person name="Baker S.E."/>
            <person name="Bartholomew K.A."/>
            <person name="Coutinho P.M."/>
            <person name="Erdmann S."/>
            <person name="Fowler T.J."/>
            <person name="Gathman A.C."/>
            <person name="Lombard V."/>
            <person name="Henrissat B."/>
            <person name="Knabe N."/>
            <person name="Kuees U."/>
            <person name="Lilly W.W."/>
            <person name="Lindquist E."/>
            <person name="Lucas S."/>
            <person name="Magnuson J.K."/>
            <person name="Piumi F."/>
            <person name="Raudaskoski M."/>
            <person name="Salamov A."/>
            <person name="Schmutz J."/>
            <person name="Schwarze F.W.M.R."/>
            <person name="vanKuyk P.A."/>
            <person name="Horton J.S."/>
            <person name="Grigoriev I.V."/>
            <person name="Woesten H.A.B."/>
        </authorList>
    </citation>
    <scope>NUCLEOTIDE SEQUENCE [LARGE SCALE GENOMIC DNA]</scope>
    <source>
        <strain evidence="12">H4-8 / FGSC 9210</strain>
    </source>
</reference>
<evidence type="ECO:0000313" key="11">
    <source>
        <dbReference type="EMBL" id="EFJ03590.1"/>
    </source>
</evidence>
<keyword evidence="9" id="KW-0811">Translocation</keyword>
<keyword evidence="8 9" id="KW-0472">Membrane</keyword>
<sequence length="325" mass="35866">MSTAHTFSQTLDQRQRARTRKDTVGPFQLGLSQPAAQEGVRPWSQLSVGGKAMRTTARTANLGVILVGAGLSAILLYCLTTELFSTNSPTVLYNDACERITSSPRVAQYLSGPLEFHNTPPSALRPKHRNRHVSSQVVFDQAGREHMILNFYVEGKPPGYQPVDSSYLGQISTWFNESMTTLADMSLEQLQASLKQHAEDIKDGTRNIARYLSGKPAIPERSSAQASEVPAPTEEKKSSWSFGSLFSSLTPFKGTSTLGTSHAGGPVYTEGEVHADLVKNNDGYFVWRYLLIDIPNTASRNHVRIFVERGPGVRESEPVMKFNQY</sequence>
<dbReference type="PANTHER" id="PTHR13032:SF6">
    <property type="entry name" value="MITOCHONDRIAL IMPORT INNER MEMBRANE TRANSLOCASE SUBUNIT TIM21"/>
    <property type="match status" value="1"/>
</dbReference>
<evidence type="ECO:0000256" key="6">
    <source>
        <dbReference type="ARBA" id="ARBA00022989"/>
    </source>
</evidence>
<evidence type="ECO:0000256" key="1">
    <source>
        <dbReference type="ARBA" id="ARBA00004304"/>
    </source>
</evidence>
<dbReference type="EMBL" id="GL377302">
    <property type="protein sequence ID" value="EFJ03590.1"/>
    <property type="molecule type" value="Genomic_DNA"/>
</dbReference>
<keyword evidence="5" id="KW-0809">Transit peptide</keyword>
<comment type="function">
    <text evidence="9">Essential component of the TIM23 complex, a complex that mediates the translocation of transit peptide-containing proteins across the mitochondrial inner membrane.</text>
</comment>
<comment type="subcellular location">
    <subcellularLocation>
        <location evidence="9">Mitochondrion inner membrane</location>
        <topology evidence="9">Single-pass membrane protein</topology>
    </subcellularLocation>
    <subcellularLocation>
        <location evidence="1">Mitochondrion membrane</location>
        <topology evidence="1">Single-pass membrane protein</topology>
    </subcellularLocation>
</comment>
<dbReference type="GO" id="GO:0030150">
    <property type="term" value="P:protein import into mitochondrial matrix"/>
    <property type="evidence" value="ECO:0007669"/>
    <property type="project" value="UniProtKB-UniRule"/>
</dbReference>
<dbReference type="InterPro" id="IPR013261">
    <property type="entry name" value="Tim21"/>
</dbReference>
<dbReference type="STRING" id="578458.D8PNL5"/>
<dbReference type="GO" id="GO:0005744">
    <property type="term" value="C:TIM23 mitochondrial import inner membrane translocase complex"/>
    <property type="evidence" value="ECO:0007669"/>
    <property type="project" value="UniProtKB-UniRule"/>
</dbReference>
<dbReference type="InParanoid" id="D8PNL5"/>
<comment type="subunit">
    <text evidence="9">Component of the TIM23 complex.</text>
</comment>
<dbReference type="HOGENOM" id="CLU_048924_0_0_1"/>
<keyword evidence="12" id="KW-1185">Reference proteome</keyword>
<evidence type="ECO:0000256" key="3">
    <source>
        <dbReference type="ARBA" id="ARBA00020726"/>
    </source>
</evidence>
<dbReference type="KEGG" id="scm:SCHCO_02612534"/>
<dbReference type="OMA" id="PLVFHNH"/>
<name>D8PNL5_SCHCM</name>
<keyword evidence="4 9" id="KW-0812">Transmembrane</keyword>
<dbReference type="Pfam" id="PF08294">
    <property type="entry name" value="TIM21"/>
    <property type="match status" value="1"/>
</dbReference>
<dbReference type="VEuPathDB" id="FungiDB:SCHCODRAFT_02612534"/>
<dbReference type="Gene3D" id="3.10.450.320">
    <property type="entry name" value="Mitochondrial import inner membrane translocase subunit Tim21"/>
    <property type="match status" value="1"/>
</dbReference>
<dbReference type="GeneID" id="9589745"/>
<evidence type="ECO:0000313" key="12">
    <source>
        <dbReference type="Proteomes" id="UP000007431"/>
    </source>
</evidence>
<dbReference type="AlphaFoldDB" id="D8PNL5"/>
<dbReference type="OrthoDB" id="436405at2759"/>
<proteinExistence type="inferred from homology"/>
<dbReference type="Proteomes" id="UP000007431">
    <property type="component" value="Unassembled WGS sequence"/>
</dbReference>
<keyword evidence="9" id="KW-0813">Transport</keyword>
<evidence type="ECO:0000256" key="10">
    <source>
        <dbReference type="SAM" id="MobiDB-lite"/>
    </source>
</evidence>
<organism evidence="12">
    <name type="scientific">Schizophyllum commune (strain H4-8 / FGSC 9210)</name>
    <name type="common">Split gill fungus</name>
    <dbReference type="NCBI Taxonomy" id="578458"/>
    <lineage>
        <taxon>Eukaryota</taxon>
        <taxon>Fungi</taxon>
        <taxon>Dikarya</taxon>
        <taxon>Basidiomycota</taxon>
        <taxon>Agaricomycotina</taxon>
        <taxon>Agaricomycetes</taxon>
        <taxon>Agaricomycetidae</taxon>
        <taxon>Agaricales</taxon>
        <taxon>Schizophyllaceae</taxon>
        <taxon>Schizophyllum</taxon>
    </lineage>
</organism>
<feature type="transmembrane region" description="Helical" evidence="9">
    <location>
        <begin position="59"/>
        <end position="77"/>
    </location>
</feature>
<feature type="region of interest" description="Disordered" evidence="10">
    <location>
        <begin position="215"/>
        <end position="235"/>
    </location>
</feature>
<accession>D8PNL5</accession>
<dbReference type="PANTHER" id="PTHR13032">
    <property type="entry name" value="MITOCHONDRIAL IMPORT INNER MEMBRANE TRANSLOCASE SUBUNIT TIM21"/>
    <property type="match status" value="1"/>
</dbReference>
<evidence type="ECO:0000256" key="4">
    <source>
        <dbReference type="ARBA" id="ARBA00022692"/>
    </source>
</evidence>
<keyword evidence="9" id="KW-0653">Protein transport</keyword>
<keyword evidence="6 9" id="KW-1133">Transmembrane helix</keyword>
<evidence type="ECO:0000256" key="2">
    <source>
        <dbReference type="ARBA" id="ARBA00010867"/>
    </source>
</evidence>
<evidence type="ECO:0000256" key="9">
    <source>
        <dbReference type="RuleBase" id="RU367142"/>
    </source>
</evidence>
<evidence type="ECO:0000256" key="8">
    <source>
        <dbReference type="ARBA" id="ARBA00023136"/>
    </source>
</evidence>
<gene>
    <name evidence="11" type="ORF">SCHCODRAFT_255387</name>
</gene>
<keyword evidence="7 9" id="KW-0496">Mitochondrion</keyword>
<comment type="similarity">
    <text evidence="2 9">Belongs to the TIM21 family.</text>
</comment>
<protein>
    <recommendedName>
        <fullName evidence="3 9">Mitochondrial import inner membrane translocase subunit Tim21</fullName>
    </recommendedName>
</protein>
<evidence type="ECO:0000256" key="5">
    <source>
        <dbReference type="ARBA" id="ARBA00022946"/>
    </source>
</evidence>
<keyword evidence="9" id="KW-0999">Mitochondrion inner membrane</keyword>
<evidence type="ECO:0000256" key="7">
    <source>
        <dbReference type="ARBA" id="ARBA00023128"/>
    </source>
</evidence>
<dbReference type="InterPro" id="IPR038552">
    <property type="entry name" value="Tim21_IMS_sf"/>
</dbReference>
<dbReference type="eggNOG" id="KOG4836">
    <property type="taxonomic scope" value="Eukaryota"/>
</dbReference>